<dbReference type="InterPro" id="IPR001647">
    <property type="entry name" value="HTH_TetR"/>
</dbReference>
<keyword evidence="5" id="KW-1185">Reference proteome</keyword>
<evidence type="ECO:0000256" key="2">
    <source>
        <dbReference type="PROSITE-ProRule" id="PRU00335"/>
    </source>
</evidence>
<name>A0A370GNQ1_9NOCA</name>
<dbReference type="SUPFAM" id="SSF46689">
    <property type="entry name" value="Homeodomain-like"/>
    <property type="match status" value="1"/>
</dbReference>
<dbReference type="InterPro" id="IPR036271">
    <property type="entry name" value="Tet_transcr_reg_TetR-rel_C_sf"/>
</dbReference>
<dbReference type="PROSITE" id="PS50977">
    <property type="entry name" value="HTH_TETR_2"/>
    <property type="match status" value="1"/>
</dbReference>
<feature type="domain" description="HTH tetR-type" evidence="3">
    <location>
        <begin position="30"/>
        <end position="90"/>
    </location>
</feature>
<dbReference type="STRING" id="1210089.GCA_001613165_03166"/>
<sequence length="221" mass="25390">MKLEGVLVIDISRAESLRPPRLGPASDRLSPRLREILDDLDDLFHAEGFSQFKVGELAERVHCSRRTLYELAPTKEELVLVVLDRRLRKISREARVALKEVDDPVELLERFHAPSHRDLRRSTMRFAEDVASHPAVQRLFADHHRYAVALLREIIETGKKLGEFGDVHSGVVAEVWDAALERFQEPRFLREYNLTFEDAAIELSRLLRFGLTLSATQGVHH</sequence>
<keyword evidence="1 2" id="KW-0238">DNA-binding</keyword>
<dbReference type="Pfam" id="PF00440">
    <property type="entry name" value="TetR_N"/>
    <property type="match status" value="1"/>
</dbReference>
<reference evidence="4 5" key="1">
    <citation type="submission" date="2018-07" db="EMBL/GenBank/DDBJ databases">
        <title>Genomic Encyclopedia of Type Strains, Phase IV (KMG-IV): sequencing the most valuable type-strain genomes for metagenomic binning, comparative biology and taxonomic classification.</title>
        <authorList>
            <person name="Goeker M."/>
        </authorList>
    </citation>
    <scope>NUCLEOTIDE SEQUENCE [LARGE SCALE GENOMIC DNA]</scope>
    <source>
        <strain evidence="4 5">DSM 44952</strain>
    </source>
</reference>
<dbReference type="Gene3D" id="1.10.357.10">
    <property type="entry name" value="Tetracycline Repressor, domain 2"/>
    <property type="match status" value="1"/>
</dbReference>
<proteinExistence type="predicted"/>
<dbReference type="EMBL" id="QQAZ01000013">
    <property type="protein sequence ID" value="RDI45372.1"/>
    <property type="molecule type" value="Genomic_DNA"/>
</dbReference>
<dbReference type="AlphaFoldDB" id="A0A370GNQ1"/>
<feature type="DNA-binding region" description="H-T-H motif" evidence="2">
    <location>
        <begin position="53"/>
        <end position="72"/>
    </location>
</feature>
<accession>A0A370GNQ1</accession>
<evidence type="ECO:0000313" key="4">
    <source>
        <dbReference type="EMBL" id="RDI45372.1"/>
    </source>
</evidence>
<comment type="caution">
    <text evidence="4">The sequence shown here is derived from an EMBL/GenBank/DDBJ whole genome shotgun (WGS) entry which is preliminary data.</text>
</comment>
<evidence type="ECO:0000259" key="3">
    <source>
        <dbReference type="PROSITE" id="PS50977"/>
    </source>
</evidence>
<organism evidence="4 5">
    <name type="scientific">Nocardia mexicana</name>
    <dbReference type="NCBI Taxonomy" id="279262"/>
    <lineage>
        <taxon>Bacteria</taxon>
        <taxon>Bacillati</taxon>
        <taxon>Actinomycetota</taxon>
        <taxon>Actinomycetes</taxon>
        <taxon>Mycobacteriales</taxon>
        <taxon>Nocardiaceae</taxon>
        <taxon>Nocardia</taxon>
    </lineage>
</organism>
<gene>
    <name evidence="4" type="ORF">DFR68_113143</name>
</gene>
<dbReference type="RefSeq" id="WP_169814271.1">
    <property type="nucleotide sequence ID" value="NZ_QQAZ01000013.1"/>
</dbReference>
<dbReference type="Proteomes" id="UP000255355">
    <property type="component" value="Unassembled WGS sequence"/>
</dbReference>
<evidence type="ECO:0000256" key="1">
    <source>
        <dbReference type="ARBA" id="ARBA00023125"/>
    </source>
</evidence>
<dbReference type="Gene3D" id="1.10.10.60">
    <property type="entry name" value="Homeodomain-like"/>
    <property type="match status" value="1"/>
</dbReference>
<dbReference type="InterPro" id="IPR009057">
    <property type="entry name" value="Homeodomain-like_sf"/>
</dbReference>
<dbReference type="SUPFAM" id="SSF48498">
    <property type="entry name" value="Tetracyclin repressor-like, C-terminal domain"/>
    <property type="match status" value="1"/>
</dbReference>
<dbReference type="GO" id="GO:0003677">
    <property type="term" value="F:DNA binding"/>
    <property type="evidence" value="ECO:0007669"/>
    <property type="project" value="UniProtKB-UniRule"/>
</dbReference>
<protein>
    <submittedName>
        <fullName evidence="4">TetR family transcriptional regulator</fullName>
    </submittedName>
</protein>
<evidence type="ECO:0000313" key="5">
    <source>
        <dbReference type="Proteomes" id="UP000255355"/>
    </source>
</evidence>